<feature type="region of interest" description="Disordered" evidence="1">
    <location>
        <begin position="1"/>
        <end position="48"/>
    </location>
</feature>
<dbReference type="AlphaFoldDB" id="A0ABC8R402"/>
<sequence length="70" mass="7624">MKKDSDSVINKESFDQIPINGDKSGQFVTKSQVPTTREKRGIENGSDSGNELDMGFRSFAIGFVALVAVK</sequence>
<organism evidence="2 3">
    <name type="scientific">Ilex paraguariensis</name>
    <name type="common">yerba mate</name>
    <dbReference type="NCBI Taxonomy" id="185542"/>
    <lineage>
        <taxon>Eukaryota</taxon>
        <taxon>Viridiplantae</taxon>
        <taxon>Streptophyta</taxon>
        <taxon>Embryophyta</taxon>
        <taxon>Tracheophyta</taxon>
        <taxon>Spermatophyta</taxon>
        <taxon>Magnoliopsida</taxon>
        <taxon>eudicotyledons</taxon>
        <taxon>Gunneridae</taxon>
        <taxon>Pentapetalae</taxon>
        <taxon>asterids</taxon>
        <taxon>campanulids</taxon>
        <taxon>Aquifoliales</taxon>
        <taxon>Aquifoliaceae</taxon>
        <taxon>Ilex</taxon>
    </lineage>
</organism>
<evidence type="ECO:0000313" key="2">
    <source>
        <dbReference type="EMBL" id="CAK9138285.1"/>
    </source>
</evidence>
<dbReference type="EMBL" id="CAUOFW020000874">
    <property type="protein sequence ID" value="CAK9138285.1"/>
    <property type="molecule type" value="Genomic_DNA"/>
</dbReference>
<protein>
    <submittedName>
        <fullName evidence="2">Uncharacterized protein</fullName>
    </submittedName>
</protein>
<keyword evidence="3" id="KW-1185">Reference proteome</keyword>
<feature type="compositionally biased region" description="Polar residues" evidence="1">
    <location>
        <begin position="26"/>
        <end position="35"/>
    </location>
</feature>
<evidence type="ECO:0000313" key="3">
    <source>
        <dbReference type="Proteomes" id="UP001642360"/>
    </source>
</evidence>
<gene>
    <name evidence="2" type="ORF">ILEXP_LOCUS5386</name>
</gene>
<accession>A0ABC8R402</accession>
<comment type="caution">
    <text evidence="2">The sequence shown here is derived from an EMBL/GenBank/DDBJ whole genome shotgun (WGS) entry which is preliminary data.</text>
</comment>
<proteinExistence type="predicted"/>
<dbReference type="Proteomes" id="UP001642360">
    <property type="component" value="Unassembled WGS sequence"/>
</dbReference>
<name>A0ABC8R402_9AQUA</name>
<evidence type="ECO:0000256" key="1">
    <source>
        <dbReference type="SAM" id="MobiDB-lite"/>
    </source>
</evidence>
<reference evidence="2 3" key="1">
    <citation type="submission" date="2024-02" db="EMBL/GenBank/DDBJ databases">
        <authorList>
            <person name="Vignale AGUSTIN F."/>
            <person name="Sosa J E."/>
            <person name="Modenutti C."/>
        </authorList>
    </citation>
    <scope>NUCLEOTIDE SEQUENCE [LARGE SCALE GENOMIC DNA]</scope>
</reference>